<keyword evidence="1" id="KW-0812">Transmembrane</keyword>
<keyword evidence="3" id="KW-1185">Reference proteome</keyword>
<evidence type="ECO:0000313" key="3">
    <source>
        <dbReference type="Proteomes" id="UP001152561"/>
    </source>
</evidence>
<dbReference type="AlphaFoldDB" id="A0A9Q1N0P7"/>
<evidence type="ECO:0000256" key="1">
    <source>
        <dbReference type="SAM" id="Phobius"/>
    </source>
</evidence>
<dbReference type="Proteomes" id="UP001152561">
    <property type="component" value="Unassembled WGS sequence"/>
</dbReference>
<name>A0A9Q1N0P7_9SOLA</name>
<protein>
    <submittedName>
        <fullName evidence="2">Uncharacterized protein</fullName>
    </submittedName>
</protein>
<accession>A0A9Q1N0P7</accession>
<dbReference type="EMBL" id="JAJAGQ010000001">
    <property type="protein sequence ID" value="KAJ8572831.1"/>
    <property type="molecule type" value="Genomic_DNA"/>
</dbReference>
<sequence length="88" mass="9937">MPFEGGSHGHHFLWLLLESTRRSPIIWKAQLSLLQPGSRVQSPMAQSMLAINLLFFSGVCQFCLFLLSQIDRFVIFIGVSLEVADFPN</sequence>
<evidence type="ECO:0000313" key="2">
    <source>
        <dbReference type="EMBL" id="KAJ8572831.1"/>
    </source>
</evidence>
<proteinExistence type="predicted"/>
<keyword evidence="1" id="KW-0472">Membrane</keyword>
<reference evidence="3" key="1">
    <citation type="journal article" date="2023" name="Proc. Natl. Acad. Sci. U.S.A.">
        <title>Genomic and structural basis for evolution of tropane alkaloid biosynthesis.</title>
        <authorList>
            <person name="Wanga Y.-J."/>
            <person name="Taina T."/>
            <person name="Yua J.-Y."/>
            <person name="Lia J."/>
            <person name="Xua B."/>
            <person name="Chenc J."/>
            <person name="D'Auriad J.C."/>
            <person name="Huanga J.-P."/>
            <person name="Huanga S.-X."/>
        </authorList>
    </citation>
    <scope>NUCLEOTIDE SEQUENCE [LARGE SCALE GENOMIC DNA]</scope>
    <source>
        <strain evidence="3">cv. KIB-2019</strain>
    </source>
</reference>
<organism evidence="2 3">
    <name type="scientific">Anisodus acutangulus</name>
    <dbReference type="NCBI Taxonomy" id="402998"/>
    <lineage>
        <taxon>Eukaryota</taxon>
        <taxon>Viridiplantae</taxon>
        <taxon>Streptophyta</taxon>
        <taxon>Embryophyta</taxon>
        <taxon>Tracheophyta</taxon>
        <taxon>Spermatophyta</taxon>
        <taxon>Magnoliopsida</taxon>
        <taxon>eudicotyledons</taxon>
        <taxon>Gunneridae</taxon>
        <taxon>Pentapetalae</taxon>
        <taxon>asterids</taxon>
        <taxon>lamiids</taxon>
        <taxon>Solanales</taxon>
        <taxon>Solanaceae</taxon>
        <taxon>Solanoideae</taxon>
        <taxon>Hyoscyameae</taxon>
        <taxon>Anisodus</taxon>
    </lineage>
</organism>
<gene>
    <name evidence="2" type="ORF">K7X08_009342</name>
</gene>
<comment type="caution">
    <text evidence="2">The sequence shown here is derived from an EMBL/GenBank/DDBJ whole genome shotgun (WGS) entry which is preliminary data.</text>
</comment>
<keyword evidence="1" id="KW-1133">Transmembrane helix</keyword>
<feature type="transmembrane region" description="Helical" evidence="1">
    <location>
        <begin position="48"/>
        <end position="67"/>
    </location>
</feature>